<proteinExistence type="predicted"/>
<evidence type="ECO:0000313" key="4">
    <source>
        <dbReference type="Proteomes" id="UP001142393"/>
    </source>
</evidence>
<feature type="signal peptide" evidence="1">
    <location>
        <begin position="1"/>
        <end position="20"/>
    </location>
</feature>
<name>A0A9W8U081_9AGAR</name>
<dbReference type="AlphaFoldDB" id="A0A9W8U081"/>
<evidence type="ECO:0000259" key="2">
    <source>
        <dbReference type="Pfam" id="PF18885"/>
    </source>
</evidence>
<dbReference type="Pfam" id="PF18885">
    <property type="entry name" value="DUF5648"/>
    <property type="match status" value="2"/>
</dbReference>
<dbReference type="Proteomes" id="UP001142393">
    <property type="component" value="Unassembled WGS sequence"/>
</dbReference>
<keyword evidence="1" id="KW-0732">Signal</keyword>
<organism evidence="3 4">
    <name type="scientific">Lentinula detonsa</name>
    <dbReference type="NCBI Taxonomy" id="2804962"/>
    <lineage>
        <taxon>Eukaryota</taxon>
        <taxon>Fungi</taxon>
        <taxon>Dikarya</taxon>
        <taxon>Basidiomycota</taxon>
        <taxon>Agaricomycotina</taxon>
        <taxon>Agaricomycetes</taxon>
        <taxon>Agaricomycetidae</taxon>
        <taxon>Agaricales</taxon>
        <taxon>Marasmiineae</taxon>
        <taxon>Omphalotaceae</taxon>
        <taxon>Lentinula</taxon>
    </lineage>
</organism>
<evidence type="ECO:0000256" key="1">
    <source>
        <dbReference type="SAM" id="SignalP"/>
    </source>
</evidence>
<evidence type="ECO:0000313" key="3">
    <source>
        <dbReference type="EMBL" id="KAJ3747147.1"/>
    </source>
</evidence>
<dbReference type="InterPro" id="IPR043708">
    <property type="entry name" value="DUF5648"/>
</dbReference>
<reference evidence="3 4" key="1">
    <citation type="journal article" date="2023" name="Proc. Natl. Acad. Sci. U.S.A.">
        <title>A global phylogenomic analysis of the shiitake genus Lentinula.</title>
        <authorList>
            <person name="Sierra-Patev S."/>
            <person name="Min B."/>
            <person name="Naranjo-Ortiz M."/>
            <person name="Looney B."/>
            <person name="Konkel Z."/>
            <person name="Slot J.C."/>
            <person name="Sakamoto Y."/>
            <person name="Steenwyk J.L."/>
            <person name="Rokas A."/>
            <person name="Carro J."/>
            <person name="Camarero S."/>
            <person name="Ferreira P."/>
            <person name="Molpeceres G."/>
            <person name="Ruiz-Duenas F.J."/>
            <person name="Serrano A."/>
            <person name="Henrissat B."/>
            <person name="Drula E."/>
            <person name="Hughes K.W."/>
            <person name="Mata J.L."/>
            <person name="Ishikawa N.K."/>
            <person name="Vargas-Isla R."/>
            <person name="Ushijima S."/>
            <person name="Smith C.A."/>
            <person name="Donoghue J."/>
            <person name="Ahrendt S."/>
            <person name="Andreopoulos W."/>
            <person name="He G."/>
            <person name="LaButti K."/>
            <person name="Lipzen A."/>
            <person name="Ng V."/>
            <person name="Riley R."/>
            <person name="Sandor L."/>
            <person name="Barry K."/>
            <person name="Martinez A.T."/>
            <person name="Xiao Y."/>
            <person name="Gibbons J.G."/>
            <person name="Terashima K."/>
            <person name="Grigoriev I.V."/>
            <person name="Hibbett D."/>
        </authorList>
    </citation>
    <scope>NUCLEOTIDE SEQUENCE [LARGE SCALE GENOMIC DNA]</scope>
    <source>
        <strain evidence="3 4">TFB7810</strain>
    </source>
</reference>
<feature type="domain" description="DUF5648" evidence="2">
    <location>
        <begin position="232"/>
        <end position="358"/>
    </location>
</feature>
<comment type="caution">
    <text evidence="3">The sequence shown here is derived from an EMBL/GenBank/DDBJ whole genome shotgun (WGS) entry which is preliminary data.</text>
</comment>
<accession>A0A9W8U081</accession>
<feature type="domain" description="DUF5648" evidence="2">
    <location>
        <begin position="35"/>
        <end position="174"/>
    </location>
</feature>
<gene>
    <name evidence="3" type="ORF">DFH05DRAFT_1521487</name>
</gene>
<keyword evidence="4" id="KW-1185">Reference proteome</keyword>
<feature type="chain" id="PRO_5040894143" description="DUF5648 domain-containing protein" evidence="1">
    <location>
        <begin position="21"/>
        <end position="446"/>
    </location>
</feature>
<protein>
    <recommendedName>
        <fullName evidence="2">DUF5648 domain-containing protein</fullName>
    </recommendedName>
</protein>
<sequence length="446" mass="48187">MTVLSCPLSSLLLTVALVLADPTSSCADTSSLITLFRAYSGNASDHFYTTNVSELDNDALLGGTYTFEGEATFLWSTSQPSTIPLFRLYNQDFVDHFYTMSSDEVLEMIDQGWAYDNTPNHTAGYVYPYSICGAAPIYRLFNPESVDHFYTMNIAESQDAMKDGYQDQGIAGFAMLPSVDGSAVKDSAGPFFLPSTMTALPESQETATSSLSCADNANVVPLLRAHARTGTGQDHFYTTNSSEMNAALLNTYSFEGDAAFVWSTQEASTVPLYRLFNQIVNDHFYTIDANESNVALSLGYAFDTDSHIAGYLYPYSICGASPIYRLYNPSTTDHFYTMSQTESASASGYVVEGIAGFALLPSVNGQPQMSASPLLLPVSLKPSASTLAYDFPTTIALGPTSSIVPSNAGSGSATPSPNSEEISQSAMSRRAFIISMLWLVAKWIFS</sequence>
<dbReference type="EMBL" id="JANVFU010000003">
    <property type="protein sequence ID" value="KAJ3747147.1"/>
    <property type="molecule type" value="Genomic_DNA"/>
</dbReference>